<dbReference type="EMBL" id="QCYK01000003">
    <property type="protein sequence ID" value="PUZ22701.1"/>
    <property type="molecule type" value="Genomic_DNA"/>
</dbReference>
<dbReference type="RefSeq" id="WP_108688446.1">
    <property type="nucleotide sequence ID" value="NZ_QCYK01000003.1"/>
</dbReference>
<name>A0A2T7BC75_9BACT</name>
<dbReference type="OrthoDB" id="675420at2"/>
<proteinExistence type="predicted"/>
<sequence length="159" mass="17037">MKKILMFAAVCSVLAACKKESSGTKPSLSFASYDPSVYFASTAAGVPQNGYNFNVTFNIADADGDINDTLGIRAHYKSKDINNTLPDTTAWIYAQMPDIGANKGHSVKGQVTIALQSIDIIGFNPTSTNDSIWFSAYVRDAAGHFSDTVLTAKTAIIKE</sequence>
<organism evidence="1 2">
    <name type="scientific">Chitinophaga parva</name>
    <dbReference type="NCBI Taxonomy" id="2169414"/>
    <lineage>
        <taxon>Bacteria</taxon>
        <taxon>Pseudomonadati</taxon>
        <taxon>Bacteroidota</taxon>
        <taxon>Chitinophagia</taxon>
        <taxon>Chitinophagales</taxon>
        <taxon>Chitinophagaceae</taxon>
        <taxon>Chitinophaga</taxon>
    </lineage>
</organism>
<keyword evidence="2" id="KW-1185">Reference proteome</keyword>
<reference evidence="1 2" key="1">
    <citation type="submission" date="2018-04" db="EMBL/GenBank/DDBJ databases">
        <title>Chitinophaga fuyangensis sp. nov., isolated from soil in a chemical factory.</title>
        <authorList>
            <person name="Chen K."/>
        </authorList>
    </citation>
    <scope>NUCLEOTIDE SEQUENCE [LARGE SCALE GENOMIC DNA]</scope>
    <source>
        <strain evidence="1 2">LY-1</strain>
    </source>
</reference>
<dbReference type="Proteomes" id="UP000244450">
    <property type="component" value="Unassembled WGS sequence"/>
</dbReference>
<accession>A0A2T7BC75</accession>
<dbReference type="PROSITE" id="PS51257">
    <property type="entry name" value="PROKAR_LIPOPROTEIN"/>
    <property type="match status" value="1"/>
</dbReference>
<evidence type="ECO:0000313" key="1">
    <source>
        <dbReference type="EMBL" id="PUZ22701.1"/>
    </source>
</evidence>
<evidence type="ECO:0008006" key="3">
    <source>
        <dbReference type="Google" id="ProtNLM"/>
    </source>
</evidence>
<protein>
    <recommendedName>
        <fullName evidence="3">DUF4625 domain-containing protein</fullName>
    </recommendedName>
</protein>
<dbReference type="AlphaFoldDB" id="A0A2T7BC75"/>
<gene>
    <name evidence="1" type="ORF">DCC81_19910</name>
</gene>
<comment type="caution">
    <text evidence="1">The sequence shown here is derived from an EMBL/GenBank/DDBJ whole genome shotgun (WGS) entry which is preliminary data.</text>
</comment>
<evidence type="ECO:0000313" key="2">
    <source>
        <dbReference type="Proteomes" id="UP000244450"/>
    </source>
</evidence>